<feature type="compositionally biased region" description="Pro residues" evidence="1">
    <location>
        <begin position="247"/>
        <end position="258"/>
    </location>
</feature>
<sequence>MTRVANPTLPPSLQAEFRGLSERISALERGERKVTYMDRLATVDGIVAREMRVRDGERAIYTVGMVNPKYPVMVARFMVQVYGQASMTFRFTATLGNLTTNTRTFTMNGLTDPNRYNVDVFEIAWLHGMPLDEWEDTEAISVLRKCVVRYKVQATKDHVIYTRPADVWDDATAHGFTNEQANVLLTWITPTENTYAVLAFEPEYVFLAPLSTYPTATAEGTLLQGTPAPSTALRARRAVVQDEPAPPDDPPPSDPPQPGRVVLPEPVPPLPVPVFGTPALPEPSPAEPSPFPDQLGAWPLEPRGFGY</sequence>
<keyword evidence="3" id="KW-1185">Reference proteome</keyword>
<dbReference type="Proteomes" id="UP000243542">
    <property type="component" value="Unassembled WGS sequence"/>
</dbReference>
<comment type="caution">
    <text evidence="2">The sequence shown here is derived from an EMBL/GenBank/DDBJ whole genome shotgun (WGS) entry which is preliminary data.</text>
</comment>
<evidence type="ECO:0000313" key="3">
    <source>
        <dbReference type="Proteomes" id="UP000243542"/>
    </source>
</evidence>
<reference evidence="2 3" key="1">
    <citation type="submission" date="2017-10" db="EMBL/GenBank/DDBJ databases">
        <title>Sequencing the genomes of 1000 actinobacteria strains.</title>
        <authorList>
            <person name="Klenk H.-P."/>
        </authorList>
    </citation>
    <scope>NUCLEOTIDE SEQUENCE [LARGE SCALE GENOMIC DNA]</scope>
    <source>
        <strain evidence="2 3">DSM 46092</strain>
    </source>
</reference>
<gene>
    <name evidence="2" type="ORF">ATK36_3183</name>
</gene>
<feature type="region of interest" description="Disordered" evidence="1">
    <location>
        <begin position="239"/>
        <end position="307"/>
    </location>
</feature>
<dbReference type="EMBL" id="PDJK01000002">
    <property type="protein sequence ID" value="PFG48109.1"/>
    <property type="molecule type" value="Genomic_DNA"/>
</dbReference>
<evidence type="ECO:0000313" key="2">
    <source>
        <dbReference type="EMBL" id="PFG48109.1"/>
    </source>
</evidence>
<protein>
    <submittedName>
        <fullName evidence="2">Uncharacterized protein</fullName>
    </submittedName>
</protein>
<evidence type="ECO:0000256" key="1">
    <source>
        <dbReference type="SAM" id="MobiDB-lite"/>
    </source>
</evidence>
<accession>A0A2A9FCF0</accession>
<dbReference type="AlphaFoldDB" id="A0A2A9FCF0"/>
<organism evidence="2 3">
    <name type="scientific">Amycolatopsis sulphurea</name>
    <dbReference type="NCBI Taxonomy" id="76022"/>
    <lineage>
        <taxon>Bacteria</taxon>
        <taxon>Bacillati</taxon>
        <taxon>Actinomycetota</taxon>
        <taxon>Actinomycetes</taxon>
        <taxon>Pseudonocardiales</taxon>
        <taxon>Pseudonocardiaceae</taxon>
        <taxon>Amycolatopsis</taxon>
    </lineage>
</organism>
<name>A0A2A9FCF0_9PSEU</name>
<feature type="compositionally biased region" description="Pro residues" evidence="1">
    <location>
        <begin position="280"/>
        <end position="291"/>
    </location>
</feature>
<proteinExistence type="predicted"/>